<dbReference type="AlphaFoldDB" id="A0A382ZDN4"/>
<dbReference type="InterPro" id="IPR015797">
    <property type="entry name" value="NUDIX_hydrolase-like_dom_sf"/>
</dbReference>
<name>A0A382ZDN4_9ZZZZ</name>
<evidence type="ECO:0000313" key="1">
    <source>
        <dbReference type="EMBL" id="SVD93656.1"/>
    </source>
</evidence>
<organism evidence="1">
    <name type="scientific">marine metagenome</name>
    <dbReference type="NCBI Taxonomy" id="408172"/>
    <lineage>
        <taxon>unclassified sequences</taxon>
        <taxon>metagenomes</taxon>
        <taxon>ecological metagenomes</taxon>
    </lineage>
</organism>
<dbReference type="EMBL" id="UINC01183089">
    <property type="protein sequence ID" value="SVD93656.1"/>
    <property type="molecule type" value="Genomic_DNA"/>
</dbReference>
<feature type="non-terminal residue" evidence="1">
    <location>
        <position position="65"/>
    </location>
</feature>
<reference evidence="1" key="1">
    <citation type="submission" date="2018-05" db="EMBL/GenBank/DDBJ databases">
        <authorList>
            <person name="Lanie J.A."/>
            <person name="Ng W.-L."/>
            <person name="Kazmierczak K.M."/>
            <person name="Andrzejewski T.M."/>
            <person name="Davidsen T.M."/>
            <person name="Wayne K.J."/>
            <person name="Tettelin H."/>
            <person name="Glass J.I."/>
            <person name="Rusch D."/>
            <person name="Podicherti R."/>
            <person name="Tsui H.-C.T."/>
            <person name="Winkler M.E."/>
        </authorList>
    </citation>
    <scope>NUCLEOTIDE SEQUENCE</scope>
</reference>
<dbReference type="SUPFAM" id="SSF55811">
    <property type="entry name" value="Nudix"/>
    <property type="match status" value="1"/>
</dbReference>
<protein>
    <submittedName>
        <fullName evidence="1">Uncharacterized protein</fullName>
    </submittedName>
</protein>
<sequence>MTTNEISSTGIEPHPAASVVLLRDGTAGPEILYLRRNPDLRFMGGYWVFPGGRVDAADYAKAPVD</sequence>
<gene>
    <name evidence="1" type="ORF">METZ01_LOCUS446510</name>
</gene>
<accession>A0A382ZDN4</accession>
<dbReference type="Gene3D" id="3.90.79.10">
    <property type="entry name" value="Nucleoside Triphosphate Pyrophosphohydrolase"/>
    <property type="match status" value="1"/>
</dbReference>
<proteinExistence type="predicted"/>